<reference evidence="1 2" key="1">
    <citation type="submission" date="2018-06" db="EMBL/GenBank/DDBJ databases">
        <authorList>
            <consortium name="Pathogen Informatics"/>
            <person name="Doyle S."/>
        </authorList>
    </citation>
    <scope>NUCLEOTIDE SEQUENCE [LARGE SCALE GENOMIC DNA]</scope>
    <source>
        <strain evidence="1 2">NCTC13533</strain>
    </source>
</reference>
<dbReference type="AlphaFoldDB" id="A0A376E253"/>
<evidence type="ECO:0000313" key="1">
    <source>
        <dbReference type="EMBL" id="STD00578.1"/>
    </source>
</evidence>
<accession>A0A376E253</accession>
<gene>
    <name evidence="1" type="ORF">NCTC13533_02956</name>
</gene>
<dbReference type="EMBL" id="UFVQ01000003">
    <property type="protein sequence ID" value="STD00578.1"/>
    <property type="molecule type" value="Genomic_DNA"/>
</dbReference>
<protein>
    <submittedName>
        <fullName evidence="1">Uncharacterized protein</fullName>
    </submittedName>
</protein>
<proteinExistence type="predicted"/>
<dbReference type="Proteomes" id="UP000255224">
    <property type="component" value="Unassembled WGS sequence"/>
</dbReference>
<organism evidence="1 2">
    <name type="scientific">Chryseobacterium carnipullorum</name>
    <dbReference type="NCBI Taxonomy" id="1124835"/>
    <lineage>
        <taxon>Bacteria</taxon>
        <taxon>Pseudomonadati</taxon>
        <taxon>Bacteroidota</taxon>
        <taxon>Flavobacteriia</taxon>
        <taxon>Flavobacteriales</taxon>
        <taxon>Weeksellaceae</taxon>
        <taxon>Chryseobacterium group</taxon>
        <taxon>Chryseobacterium</taxon>
    </lineage>
</organism>
<sequence length="89" mass="9815">MVLFSNCSGIAADIDDLGQIMQQFIKTGNGKLVDKYCIKAISIAVSERTQPSGGIETWILPKVNLTGKTEKNRIYSILPNGEKGQMWKL</sequence>
<evidence type="ECO:0000313" key="2">
    <source>
        <dbReference type="Proteomes" id="UP000255224"/>
    </source>
</evidence>
<name>A0A376E253_CHRCU</name>